<dbReference type="SUPFAM" id="SSF54001">
    <property type="entry name" value="Cysteine proteinases"/>
    <property type="match status" value="1"/>
</dbReference>
<evidence type="ECO:0000313" key="2">
    <source>
        <dbReference type="EMBL" id="KWT76416.1"/>
    </source>
</evidence>
<dbReference type="EMBL" id="LNQR01000125">
    <property type="protein sequence ID" value="KWT76416.1"/>
    <property type="molecule type" value="Genomic_DNA"/>
</dbReference>
<sequence length="350" mass="39868">MEFNIKAVSGLPGNMSRRAFLAGALSWLGYMMAKGHAFGAVAVPPESTDTRLKSLTYKIEYLTEFYTTAKETVKMWIPLPTEDAEQEITHLSIEAMYPYTLNRASDNSVVYIETSGIKKKGTCASVRYTVKRKAVGITLSDDVDVAKKYLKLSEWEKRDEAITKYAETIVGGETDPMRIGRRLYDGIIDRTAYVHELCSRGVSAIAFEDKSGRCDDFNAMFRTMLVYKNIPVKWEQGVMLPYRPVLKKKGTVEADCINSHSWLKFYAGGKYVPVDLSEAKRWPALRDFCFGRLTPNRIKFSTGRGLTLRPPQSEILNTFSYTHVEADEVPMIYGHNYRTFIKYELIRKEI</sequence>
<feature type="domain" description="Transglutaminase-like" evidence="1">
    <location>
        <begin position="164"/>
        <end position="275"/>
    </location>
</feature>
<reference evidence="2 3" key="1">
    <citation type="submission" date="2015-11" db="EMBL/GenBank/DDBJ databases">
        <authorList>
            <person name="Lin W."/>
        </authorList>
    </citation>
    <scope>NUCLEOTIDE SEQUENCE [LARGE SCALE GENOMIC DNA]</scope>
    <source>
        <strain evidence="2 3">HCH-1</strain>
    </source>
</reference>
<evidence type="ECO:0000259" key="1">
    <source>
        <dbReference type="Pfam" id="PF01841"/>
    </source>
</evidence>
<dbReference type="Gene3D" id="3.10.620.30">
    <property type="match status" value="1"/>
</dbReference>
<comment type="caution">
    <text evidence="2">The sequence shown here is derived from an EMBL/GenBank/DDBJ whole genome shotgun (WGS) entry which is preliminary data.</text>
</comment>
<accession>A0ABR5SBG5</accession>
<keyword evidence="3" id="KW-1185">Reference proteome</keyword>
<organism evidence="2 3">
    <name type="scientific">Candidatus Magnetominusculus xianensis</name>
    <dbReference type="NCBI Taxonomy" id="1748249"/>
    <lineage>
        <taxon>Bacteria</taxon>
        <taxon>Pseudomonadati</taxon>
        <taxon>Nitrospirota</taxon>
        <taxon>Nitrospiria</taxon>
        <taxon>Nitrospirales</taxon>
        <taxon>Nitrospiraceae</taxon>
        <taxon>Candidatus Magnetominusculus</taxon>
    </lineage>
</organism>
<evidence type="ECO:0000313" key="3">
    <source>
        <dbReference type="Proteomes" id="UP000060487"/>
    </source>
</evidence>
<dbReference type="RefSeq" id="WP_085053760.1">
    <property type="nucleotide sequence ID" value="NZ_LNQR01000125.1"/>
</dbReference>
<dbReference type="InterPro" id="IPR038765">
    <property type="entry name" value="Papain-like_cys_pep_sf"/>
</dbReference>
<dbReference type="PANTHER" id="PTHR38339">
    <property type="entry name" value="TRANSGLUTAMINASE DOMAIN PROTEIN"/>
    <property type="match status" value="1"/>
</dbReference>
<name>A0ABR5SBG5_9BACT</name>
<proteinExistence type="predicted"/>
<gene>
    <name evidence="2" type="ORF">ASN18_3155</name>
</gene>
<protein>
    <submittedName>
        <fullName evidence="2">Transglutaminase</fullName>
    </submittedName>
</protein>
<dbReference type="Proteomes" id="UP000060487">
    <property type="component" value="Unassembled WGS sequence"/>
</dbReference>
<dbReference type="Pfam" id="PF01841">
    <property type="entry name" value="Transglut_core"/>
    <property type="match status" value="1"/>
</dbReference>
<dbReference type="PANTHER" id="PTHR38339:SF1">
    <property type="entry name" value="TRANSGLUTAMINASE-LIKE DOMAIN-CONTAINING PROTEIN"/>
    <property type="match status" value="1"/>
</dbReference>
<dbReference type="InterPro" id="IPR002931">
    <property type="entry name" value="Transglutaminase-like"/>
</dbReference>